<feature type="transmembrane region" description="Helical" evidence="2">
    <location>
        <begin position="110"/>
        <end position="131"/>
    </location>
</feature>
<name>A0A1X2GJ13_9FUNG</name>
<dbReference type="AlphaFoldDB" id="A0A1X2GJ13"/>
<evidence type="ECO:0008006" key="5">
    <source>
        <dbReference type="Google" id="ProtNLM"/>
    </source>
</evidence>
<keyword evidence="2" id="KW-0472">Membrane</keyword>
<evidence type="ECO:0000256" key="2">
    <source>
        <dbReference type="SAM" id="Phobius"/>
    </source>
</evidence>
<dbReference type="Proteomes" id="UP000242146">
    <property type="component" value="Unassembled WGS sequence"/>
</dbReference>
<reference evidence="3 4" key="1">
    <citation type="submission" date="2016-07" db="EMBL/GenBank/DDBJ databases">
        <title>Pervasive Adenine N6-methylation of Active Genes in Fungi.</title>
        <authorList>
            <consortium name="DOE Joint Genome Institute"/>
            <person name="Mondo S.J."/>
            <person name="Dannebaum R.O."/>
            <person name="Kuo R.C."/>
            <person name="Labutti K."/>
            <person name="Haridas S."/>
            <person name="Kuo A."/>
            <person name="Salamov A."/>
            <person name="Ahrendt S.R."/>
            <person name="Lipzen A."/>
            <person name="Sullivan W."/>
            <person name="Andreopoulos W.B."/>
            <person name="Clum A."/>
            <person name="Lindquist E."/>
            <person name="Daum C."/>
            <person name="Ramamoorthy G.K."/>
            <person name="Gryganskyi A."/>
            <person name="Culley D."/>
            <person name="Magnuson J.K."/>
            <person name="James T.Y."/>
            <person name="O'Malley M.A."/>
            <person name="Stajich J.E."/>
            <person name="Spatafora J.W."/>
            <person name="Visel A."/>
            <person name="Grigoriev I.V."/>
        </authorList>
    </citation>
    <scope>NUCLEOTIDE SEQUENCE [LARGE SCALE GENOMIC DNA]</scope>
    <source>
        <strain evidence="3 4">NRRL 3301</strain>
    </source>
</reference>
<evidence type="ECO:0000256" key="1">
    <source>
        <dbReference type="SAM" id="Coils"/>
    </source>
</evidence>
<dbReference type="EMBL" id="MCGT01000012">
    <property type="protein sequence ID" value="ORX55028.1"/>
    <property type="molecule type" value="Genomic_DNA"/>
</dbReference>
<dbReference type="PANTHER" id="PTHR41390:SF1">
    <property type="entry name" value="NADH-UBIQUINONE OXIDOREDUCTASE 213 KDA SUBUNIT"/>
    <property type="match status" value="1"/>
</dbReference>
<keyword evidence="2" id="KW-1133">Transmembrane helix</keyword>
<keyword evidence="4" id="KW-1185">Reference proteome</keyword>
<comment type="caution">
    <text evidence="3">The sequence shown here is derived from an EMBL/GenBank/DDBJ whole genome shotgun (WGS) entry which is preliminary data.</text>
</comment>
<accession>A0A1X2GJ13</accession>
<keyword evidence="1" id="KW-0175">Coiled coil</keyword>
<keyword evidence="2" id="KW-0812">Transmembrane</keyword>
<feature type="transmembrane region" description="Helical" evidence="2">
    <location>
        <begin position="39"/>
        <end position="58"/>
    </location>
</feature>
<organism evidence="3 4">
    <name type="scientific">Hesseltinella vesiculosa</name>
    <dbReference type="NCBI Taxonomy" id="101127"/>
    <lineage>
        <taxon>Eukaryota</taxon>
        <taxon>Fungi</taxon>
        <taxon>Fungi incertae sedis</taxon>
        <taxon>Mucoromycota</taxon>
        <taxon>Mucoromycotina</taxon>
        <taxon>Mucoromycetes</taxon>
        <taxon>Mucorales</taxon>
        <taxon>Cunninghamellaceae</taxon>
        <taxon>Hesseltinella</taxon>
    </lineage>
</organism>
<proteinExistence type="predicted"/>
<evidence type="ECO:0000313" key="3">
    <source>
        <dbReference type="EMBL" id="ORX55028.1"/>
    </source>
</evidence>
<feature type="coiled-coil region" evidence="1">
    <location>
        <begin position="179"/>
        <end position="206"/>
    </location>
</feature>
<dbReference type="PANTHER" id="PTHR41390">
    <property type="entry name" value="CHROMOSOME 7, WHOLE GENOME SHOTGUN SEQUENCE"/>
    <property type="match status" value="1"/>
</dbReference>
<feature type="transmembrane region" description="Helical" evidence="2">
    <location>
        <begin position="12"/>
        <end position="33"/>
    </location>
</feature>
<dbReference type="OrthoDB" id="5565730at2759"/>
<feature type="transmembrane region" description="Helical" evidence="2">
    <location>
        <begin position="85"/>
        <end position="104"/>
    </location>
</feature>
<sequence length="215" mass="23372">MEQKTSSIKNILIGTGISAAAGATTGATLAILRNGPVKSYALATGVNCGIFGATFFIIRETFINYQRQQNPHYGLKDSQTRDIDALMSSTMAGITTGGLLSAVYRGPKGVVPGSVVFGLVCAGGQVVVSAANRWRQDTIVKERLMDLTPDQPIPTKKIWDYIEIPSWSPVRKISDDEYEQLLDDRLKELEQQVKQIEKEMAKTSKNTDASTSPSS</sequence>
<gene>
    <name evidence="3" type="ORF">DM01DRAFT_1335320</name>
</gene>
<protein>
    <recommendedName>
        <fullName evidence="5">Tim17-domain-containing protein</fullName>
    </recommendedName>
</protein>
<dbReference type="STRING" id="101127.A0A1X2GJ13"/>
<evidence type="ECO:0000313" key="4">
    <source>
        <dbReference type="Proteomes" id="UP000242146"/>
    </source>
</evidence>